<dbReference type="InterPro" id="IPR035994">
    <property type="entry name" value="Nucleoside_phosphorylase_sf"/>
</dbReference>
<dbReference type="EMBL" id="QAPF01000002">
    <property type="protein sequence ID" value="TEA22796.1"/>
    <property type="molecule type" value="Genomic_DNA"/>
</dbReference>
<proteinExistence type="predicted"/>
<dbReference type="PANTHER" id="PTHR46082">
    <property type="entry name" value="ATP/GTP-BINDING PROTEIN-RELATED"/>
    <property type="match status" value="1"/>
</dbReference>
<dbReference type="Proteomes" id="UP000295604">
    <property type="component" value="Unassembled WGS sequence"/>
</dbReference>
<dbReference type="GO" id="GO:0003824">
    <property type="term" value="F:catalytic activity"/>
    <property type="evidence" value="ECO:0007669"/>
    <property type="project" value="InterPro"/>
</dbReference>
<comment type="caution">
    <text evidence="1">The sequence shown here is derived from an EMBL/GenBank/DDBJ whole genome shotgun (WGS) entry which is preliminary data.</text>
</comment>
<dbReference type="GO" id="GO:0009116">
    <property type="term" value="P:nucleoside metabolic process"/>
    <property type="evidence" value="ECO:0007669"/>
    <property type="project" value="InterPro"/>
</dbReference>
<evidence type="ECO:0000313" key="1">
    <source>
        <dbReference type="EMBL" id="TEA22796.1"/>
    </source>
</evidence>
<evidence type="ECO:0008006" key="3">
    <source>
        <dbReference type="Google" id="ProtNLM"/>
    </source>
</evidence>
<dbReference type="PANTHER" id="PTHR46082:SF11">
    <property type="entry name" value="AAA+ ATPASE DOMAIN-CONTAINING PROTEIN-RELATED"/>
    <property type="match status" value="1"/>
</dbReference>
<organism evidence="1 2">
    <name type="scientific">Colletotrichum sidae</name>
    <dbReference type="NCBI Taxonomy" id="1347389"/>
    <lineage>
        <taxon>Eukaryota</taxon>
        <taxon>Fungi</taxon>
        <taxon>Dikarya</taxon>
        <taxon>Ascomycota</taxon>
        <taxon>Pezizomycotina</taxon>
        <taxon>Sordariomycetes</taxon>
        <taxon>Hypocreomycetidae</taxon>
        <taxon>Glomerellales</taxon>
        <taxon>Glomerellaceae</taxon>
        <taxon>Colletotrichum</taxon>
        <taxon>Colletotrichum orbiculare species complex</taxon>
    </lineage>
</organism>
<dbReference type="InterPro" id="IPR053137">
    <property type="entry name" value="NLR-like"/>
</dbReference>
<protein>
    <recommendedName>
        <fullName evidence="3">Nucleoside phosphorylase domain-containing protein</fullName>
    </recommendedName>
</protein>
<accession>A0A4R8TV65</accession>
<evidence type="ECO:0000313" key="2">
    <source>
        <dbReference type="Proteomes" id="UP000295604"/>
    </source>
</evidence>
<name>A0A4R8TV65_9PEZI</name>
<keyword evidence="2" id="KW-1185">Reference proteome</keyword>
<sequence length="248" mass="26366">MVGVGGGAPAPKHDVRLGDVVVGIGGGGMGGVIQYDYGKALQNGSFIATGHLRQPPQSLLTAVTVVRAIHDGELYHLKNAVGAVLQGKGSNRKFGCPPASSDRLIVSKHIHTDETKSCEEICGGDPSVLVIRNSQDDNDEDGEGAVLPVAHYGLIASGNQVMKDSAFRDKLAEIRGVLCFEMEAAGLMIHFPCLVVRGICDYSDSHKNKAWQPFAAMTAAAYAKDLLTEMVPTKIQQERRAVDVLETS</sequence>
<dbReference type="Gene3D" id="3.40.50.1580">
    <property type="entry name" value="Nucleoside phosphorylase domain"/>
    <property type="match status" value="1"/>
</dbReference>
<dbReference type="AlphaFoldDB" id="A0A4R8TV65"/>
<dbReference type="SUPFAM" id="SSF53167">
    <property type="entry name" value="Purine and uridine phosphorylases"/>
    <property type="match status" value="1"/>
</dbReference>
<reference evidence="1 2" key="1">
    <citation type="submission" date="2018-11" db="EMBL/GenBank/DDBJ databases">
        <title>Genome sequence and assembly of Colletotrichum sidae.</title>
        <authorList>
            <person name="Gan P."/>
            <person name="Shirasu K."/>
        </authorList>
    </citation>
    <scope>NUCLEOTIDE SEQUENCE [LARGE SCALE GENOMIC DNA]</scope>
    <source>
        <strain evidence="1 2">CBS 518.97</strain>
    </source>
</reference>
<gene>
    <name evidence="1" type="ORF">C8034_v005181</name>
</gene>